<name>A0A418WLA6_9SPHN</name>
<dbReference type="EMBL" id="QYUM01000003">
    <property type="protein sequence ID" value="RJF90785.1"/>
    <property type="molecule type" value="Genomic_DNA"/>
</dbReference>
<proteinExistence type="predicted"/>
<reference evidence="1 2" key="1">
    <citation type="submission" date="2018-09" db="EMBL/GenBank/DDBJ databases">
        <authorList>
            <person name="Zhu H."/>
        </authorList>
    </citation>
    <scope>NUCLEOTIDE SEQUENCE [LARGE SCALE GENOMIC DNA]</scope>
    <source>
        <strain evidence="1 2">K2R01-6</strain>
    </source>
</reference>
<evidence type="ECO:0000313" key="2">
    <source>
        <dbReference type="Proteomes" id="UP000286100"/>
    </source>
</evidence>
<keyword evidence="2" id="KW-1185">Reference proteome</keyword>
<organism evidence="1 2">
    <name type="scientific">Sphingomonas cavernae</name>
    <dbReference type="NCBI Taxonomy" id="2320861"/>
    <lineage>
        <taxon>Bacteria</taxon>
        <taxon>Pseudomonadati</taxon>
        <taxon>Pseudomonadota</taxon>
        <taxon>Alphaproteobacteria</taxon>
        <taxon>Sphingomonadales</taxon>
        <taxon>Sphingomonadaceae</taxon>
        <taxon>Sphingomonas</taxon>
    </lineage>
</organism>
<sequence length="100" mass="11422">MLLAAANPSDPPRKAYLQCLDQFLRKSLEEKMKPDDFEKALAPACADKEGTLKKVAIDYDVKDGVPRKDAEQYISEEIGDFQSNIRIMYREYFDTNSKPS</sequence>
<comment type="caution">
    <text evidence="1">The sequence shown here is derived from an EMBL/GenBank/DDBJ whole genome shotgun (WGS) entry which is preliminary data.</text>
</comment>
<protein>
    <submittedName>
        <fullName evidence="1">Uncharacterized protein</fullName>
    </submittedName>
</protein>
<accession>A0A418WLA6</accession>
<evidence type="ECO:0000313" key="1">
    <source>
        <dbReference type="EMBL" id="RJF90785.1"/>
    </source>
</evidence>
<dbReference type="AlphaFoldDB" id="A0A418WLA6"/>
<gene>
    <name evidence="1" type="ORF">D3876_11370</name>
</gene>
<dbReference type="Proteomes" id="UP000286100">
    <property type="component" value="Unassembled WGS sequence"/>
</dbReference>